<reference evidence="1" key="1">
    <citation type="submission" date="2023-02" db="EMBL/GenBank/DDBJ databases">
        <title>Genome of toxic invasive species Heracleum sosnowskyi carries increased number of genes despite the absence of recent whole-genome duplications.</title>
        <authorList>
            <person name="Schelkunov M."/>
            <person name="Shtratnikova V."/>
            <person name="Makarenko M."/>
            <person name="Klepikova A."/>
            <person name="Omelchenko D."/>
            <person name="Novikova G."/>
            <person name="Obukhova E."/>
            <person name="Bogdanov V."/>
            <person name="Penin A."/>
            <person name="Logacheva M."/>
        </authorList>
    </citation>
    <scope>NUCLEOTIDE SEQUENCE</scope>
    <source>
        <strain evidence="1">Hsosn_3</strain>
        <tissue evidence="1">Leaf</tissue>
    </source>
</reference>
<evidence type="ECO:0000313" key="2">
    <source>
        <dbReference type="Proteomes" id="UP001237642"/>
    </source>
</evidence>
<name>A0AAD8IPL7_9APIA</name>
<proteinExistence type="predicted"/>
<sequence length="144" mass="16105">MSRDHDPSLNTDYLHHYVKKDMPISPEVASTSIAIATAISLAVVLKSAEGRGNLESKIEKQMRLDSDVTGSKPVTEILEINFNVRASKILDVQIFLLSKRRVQFEQKTEFDAVDNGINQYGTDQPPKYVNNTHLSLRAGKFNMG</sequence>
<protein>
    <submittedName>
        <fullName evidence="1">Uncharacterized protein</fullName>
    </submittedName>
</protein>
<comment type="caution">
    <text evidence="1">The sequence shown here is derived from an EMBL/GenBank/DDBJ whole genome shotgun (WGS) entry which is preliminary data.</text>
</comment>
<dbReference type="EMBL" id="JAUIZM010000004">
    <property type="protein sequence ID" value="KAK1389495.1"/>
    <property type="molecule type" value="Genomic_DNA"/>
</dbReference>
<gene>
    <name evidence="1" type="ORF">POM88_017673</name>
</gene>
<dbReference type="AlphaFoldDB" id="A0AAD8IPL7"/>
<reference evidence="1" key="2">
    <citation type="submission" date="2023-05" db="EMBL/GenBank/DDBJ databases">
        <authorList>
            <person name="Schelkunov M.I."/>
        </authorList>
    </citation>
    <scope>NUCLEOTIDE SEQUENCE</scope>
    <source>
        <strain evidence="1">Hsosn_3</strain>
        <tissue evidence="1">Leaf</tissue>
    </source>
</reference>
<accession>A0AAD8IPL7</accession>
<keyword evidence="2" id="KW-1185">Reference proteome</keyword>
<dbReference type="Proteomes" id="UP001237642">
    <property type="component" value="Unassembled WGS sequence"/>
</dbReference>
<evidence type="ECO:0000313" key="1">
    <source>
        <dbReference type="EMBL" id="KAK1389495.1"/>
    </source>
</evidence>
<organism evidence="1 2">
    <name type="scientific">Heracleum sosnowskyi</name>
    <dbReference type="NCBI Taxonomy" id="360622"/>
    <lineage>
        <taxon>Eukaryota</taxon>
        <taxon>Viridiplantae</taxon>
        <taxon>Streptophyta</taxon>
        <taxon>Embryophyta</taxon>
        <taxon>Tracheophyta</taxon>
        <taxon>Spermatophyta</taxon>
        <taxon>Magnoliopsida</taxon>
        <taxon>eudicotyledons</taxon>
        <taxon>Gunneridae</taxon>
        <taxon>Pentapetalae</taxon>
        <taxon>asterids</taxon>
        <taxon>campanulids</taxon>
        <taxon>Apiales</taxon>
        <taxon>Apiaceae</taxon>
        <taxon>Apioideae</taxon>
        <taxon>apioid superclade</taxon>
        <taxon>Tordylieae</taxon>
        <taxon>Tordyliinae</taxon>
        <taxon>Heracleum</taxon>
    </lineage>
</organism>